<evidence type="ECO:0000256" key="1">
    <source>
        <dbReference type="SAM" id="MobiDB-lite"/>
    </source>
</evidence>
<feature type="region of interest" description="Disordered" evidence="1">
    <location>
        <begin position="168"/>
        <end position="187"/>
    </location>
</feature>
<dbReference type="EMBL" id="CP020921">
    <property type="protein sequence ID" value="AWB11084.1"/>
    <property type="molecule type" value="Genomic_DNA"/>
</dbReference>
<feature type="signal peptide" evidence="2">
    <location>
        <begin position="1"/>
        <end position="23"/>
    </location>
</feature>
<gene>
    <name evidence="3" type="ORF">TDSAC_1748</name>
</gene>
<keyword evidence="2" id="KW-0732">Signal</keyword>
<accession>A0A2R4W2U9</accession>
<sequence>MNFIRFLLAFFVTLFFLTGVSLAETPNVKADQVYLDFGSGTWVAEGNVVISYKDYGFTGEKAEYYPNKSVLDLFDGKLSGKDMSFLAKKIILKKSDNKTNVDAFDVKDGVYKQYSFSCNELTLSDDVATLIGNASIGSPSSKMIGDKFSINLKTGKIEGTNVKSANVEASSKKETNNFLENNTSTGQ</sequence>
<dbReference type="AlphaFoldDB" id="A0A2R4W2U9"/>
<organism evidence="3 4">
    <name type="scientific">Thermodesulfobium acidiphilum</name>
    <dbReference type="NCBI Taxonomy" id="1794699"/>
    <lineage>
        <taxon>Bacteria</taxon>
        <taxon>Pseudomonadati</taxon>
        <taxon>Thermodesulfobiota</taxon>
        <taxon>Thermodesulfobiia</taxon>
        <taxon>Thermodesulfobiales</taxon>
        <taxon>Thermodesulfobiaceae</taxon>
        <taxon>Thermodesulfobium</taxon>
    </lineage>
</organism>
<feature type="chain" id="PRO_5015328274" evidence="2">
    <location>
        <begin position="24"/>
        <end position="187"/>
    </location>
</feature>
<keyword evidence="4" id="KW-1185">Reference proteome</keyword>
<dbReference type="KEGG" id="taci:TDSAC_1748"/>
<proteinExistence type="predicted"/>
<dbReference type="Proteomes" id="UP000244792">
    <property type="component" value="Chromosome"/>
</dbReference>
<dbReference type="Gene3D" id="2.60.450.10">
    <property type="entry name" value="Lipopolysaccharide (LPS) transport protein A like domain"/>
    <property type="match status" value="1"/>
</dbReference>
<feature type="compositionally biased region" description="Polar residues" evidence="1">
    <location>
        <begin position="176"/>
        <end position="187"/>
    </location>
</feature>
<protein>
    <submittedName>
        <fullName evidence="3">OstA-like protein</fullName>
    </submittedName>
</protein>
<name>A0A2R4W2U9_THEAF</name>
<evidence type="ECO:0000256" key="2">
    <source>
        <dbReference type="SAM" id="SignalP"/>
    </source>
</evidence>
<evidence type="ECO:0000313" key="4">
    <source>
        <dbReference type="Proteomes" id="UP000244792"/>
    </source>
</evidence>
<reference evidence="3 4" key="1">
    <citation type="submission" date="2017-04" db="EMBL/GenBank/DDBJ databases">
        <title>Genomic insights into metabolism of Thermodesulfobium acidiphilum.</title>
        <authorList>
            <person name="Toshchakov S.V."/>
            <person name="Frolov E.N."/>
            <person name="Kublanov I.V."/>
            <person name="Samarov N.I."/>
            <person name="Novikov A."/>
            <person name="Lebedinsky A.V."/>
            <person name="Bonch-Osmolovskaya E.A."/>
            <person name="Chernyh N.A."/>
        </authorList>
    </citation>
    <scope>NUCLEOTIDE SEQUENCE [LARGE SCALE GENOMIC DNA]</scope>
    <source>
        <strain evidence="3 4">3127-1</strain>
    </source>
</reference>
<evidence type="ECO:0000313" key="3">
    <source>
        <dbReference type="EMBL" id="AWB11084.1"/>
    </source>
</evidence>
<dbReference type="RefSeq" id="WP_199919797.1">
    <property type="nucleotide sequence ID" value="NZ_CP020921.1"/>
</dbReference>